<evidence type="ECO:0000256" key="6">
    <source>
        <dbReference type="HAMAP-Rule" id="MF_01876"/>
    </source>
</evidence>
<protein>
    <recommendedName>
        <fullName evidence="6">Pseudouridine-5'-phosphate glycosidase</fullName>
        <shortName evidence="6">PsiMP glycosidase</shortName>
        <ecNumber evidence="6">4.2.1.70</ecNumber>
    </recommendedName>
</protein>
<dbReference type="Pfam" id="PF04227">
    <property type="entry name" value="Indigoidine_A"/>
    <property type="match status" value="1"/>
</dbReference>
<organism evidence="7">
    <name type="scientific">Caldilinea aerophila</name>
    <dbReference type="NCBI Taxonomy" id="133453"/>
    <lineage>
        <taxon>Bacteria</taxon>
        <taxon>Bacillati</taxon>
        <taxon>Chloroflexota</taxon>
        <taxon>Caldilineae</taxon>
        <taxon>Caldilineales</taxon>
        <taxon>Caldilineaceae</taxon>
        <taxon>Caldilinea</taxon>
    </lineage>
</organism>
<feature type="binding site" evidence="6">
    <location>
        <position position="72"/>
    </location>
    <ligand>
        <name>substrate</name>
    </ligand>
</feature>
<dbReference type="GO" id="GO:0005737">
    <property type="term" value="C:cytoplasm"/>
    <property type="evidence" value="ECO:0007669"/>
    <property type="project" value="TreeGrafter"/>
</dbReference>
<keyword evidence="5 6" id="KW-0326">Glycosidase</keyword>
<comment type="cofactor">
    <cofactor evidence="6">
        <name>Mn(2+)</name>
        <dbReference type="ChEBI" id="CHEBI:29035"/>
    </cofactor>
    <text evidence="6">Binds 1 Mn(2+) ion per subunit.</text>
</comment>
<evidence type="ECO:0000256" key="2">
    <source>
        <dbReference type="ARBA" id="ARBA00022801"/>
    </source>
</evidence>
<gene>
    <name evidence="6" type="primary">psuG</name>
    <name evidence="7" type="ORF">ENQ20_09210</name>
</gene>
<evidence type="ECO:0000256" key="5">
    <source>
        <dbReference type="ARBA" id="ARBA00023295"/>
    </source>
</evidence>
<comment type="subunit">
    <text evidence="6">Homotrimer.</text>
</comment>
<comment type="catalytic activity">
    <reaction evidence="6">
        <text>D-ribose 5-phosphate + uracil = psi-UMP + H2O</text>
        <dbReference type="Rhea" id="RHEA:18337"/>
        <dbReference type="ChEBI" id="CHEBI:15377"/>
        <dbReference type="ChEBI" id="CHEBI:17568"/>
        <dbReference type="ChEBI" id="CHEBI:58380"/>
        <dbReference type="ChEBI" id="CHEBI:78346"/>
        <dbReference type="EC" id="4.2.1.70"/>
    </reaction>
</comment>
<dbReference type="GO" id="GO:0016798">
    <property type="term" value="F:hydrolase activity, acting on glycosyl bonds"/>
    <property type="evidence" value="ECO:0007669"/>
    <property type="project" value="UniProtKB-KW"/>
</dbReference>
<keyword evidence="2 6" id="KW-0378">Hydrolase</keyword>
<feature type="active site" description="Nucleophile" evidence="6">
    <location>
        <position position="143"/>
    </location>
</feature>
<feature type="active site" description="Proton donor" evidence="6">
    <location>
        <position position="11"/>
    </location>
</feature>
<proteinExistence type="inferred from homology"/>
<dbReference type="Gene3D" id="3.40.1790.10">
    <property type="entry name" value="Indigoidine synthase domain"/>
    <property type="match status" value="1"/>
</dbReference>
<evidence type="ECO:0000313" key="7">
    <source>
        <dbReference type="EMBL" id="HDX31657.1"/>
    </source>
</evidence>
<feature type="binding site" evidence="6">
    <location>
        <position position="122"/>
    </location>
    <ligand>
        <name>Mn(2+)</name>
        <dbReference type="ChEBI" id="CHEBI:29035"/>
    </ligand>
</feature>
<feature type="binding site" evidence="6">
    <location>
        <position position="92"/>
    </location>
    <ligand>
        <name>substrate</name>
    </ligand>
</feature>
<reference evidence="7" key="1">
    <citation type="journal article" date="2020" name="mSystems">
        <title>Genome- and Community-Level Interaction Insights into Carbon Utilization and Element Cycling Functions of Hydrothermarchaeota in Hydrothermal Sediment.</title>
        <authorList>
            <person name="Zhou Z."/>
            <person name="Liu Y."/>
            <person name="Xu W."/>
            <person name="Pan J."/>
            <person name="Luo Z.H."/>
            <person name="Li M."/>
        </authorList>
    </citation>
    <scope>NUCLEOTIDE SEQUENCE [LARGE SCALE GENOMIC DNA]</scope>
    <source>
        <strain evidence="7">SpSt-289</strain>
    </source>
</reference>
<evidence type="ECO:0000256" key="1">
    <source>
        <dbReference type="ARBA" id="ARBA00022723"/>
    </source>
</evidence>
<dbReference type="GO" id="GO:0046872">
    <property type="term" value="F:metal ion binding"/>
    <property type="evidence" value="ECO:0007669"/>
    <property type="project" value="UniProtKB-KW"/>
</dbReference>
<dbReference type="GO" id="GO:0046113">
    <property type="term" value="P:nucleobase catabolic process"/>
    <property type="evidence" value="ECO:0007669"/>
    <property type="project" value="UniProtKB-UniRule"/>
</dbReference>
<dbReference type="InterPro" id="IPR022830">
    <property type="entry name" value="Indigdn_synthA-like"/>
</dbReference>
<dbReference type="AlphaFoldDB" id="A0A7C1FFT0"/>
<name>A0A7C1FFT0_9CHLR</name>
<dbReference type="PANTHER" id="PTHR42909:SF1">
    <property type="entry name" value="CARBOHYDRATE KINASE PFKB DOMAIN-CONTAINING PROTEIN"/>
    <property type="match status" value="1"/>
</dbReference>
<sequence length="288" mass="30905">MSSSRPPVALESTVIAHGLPFPNNLALAREMEHIVRSHGAEPRTVAILGGELRAGLSDEELTHLAVNHNVRKVSRRDLPIVTARKLDGATTVATTMWAAHRFGIEVFATGGIGGVHRGRGDDVSADLQELAQTPVVVVCAGAKAILDLQATLEYLETFGVTVIGYGTEEFPAFYSRSSGLRVDARCDRPEEVAAIWRAKQRLQLPGGLLVAVPVPVEAEIPASEIEPVIEQAVKEAEAQRLRSAEVTPFLLKRIAELTGERSLQANLALLRNNAAVAAQIAVALAEER</sequence>
<evidence type="ECO:0000256" key="3">
    <source>
        <dbReference type="ARBA" id="ARBA00023211"/>
    </source>
</evidence>
<keyword evidence="1 6" id="KW-0479">Metal-binding</keyword>
<evidence type="ECO:0000256" key="4">
    <source>
        <dbReference type="ARBA" id="ARBA00023239"/>
    </source>
</evidence>
<keyword evidence="4 6" id="KW-0456">Lyase</keyword>
<dbReference type="InterPro" id="IPR007342">
    <property type="entry name" value="PsuG"/>
</dbReference>
<dbReference type="PANTHER" id="PTHR42909">
    <property type="entry name" value="ZGC:136858"/>
    <property type="match status" value="1"/>
</dbReference>
<dbReference type="SUPFAM" id="SSF110581">
    <property type="entry name" value="Indigoidine synthase A-like"/>
    <property type="match status" value="1"/>
</dbReference>
<comment type="similarity">
    <text evidence="6">Belongs to the pseudouridine-5'-phosphate glycosidase family.</text>
</comment>
<keyword evidence="3 6" id="KW-0464">Manganese</keyword>
<comment type="function">
    <text evidence="6">Catalyzes the reversible cleavage of pseudouridine 5'-phosphate (PsiMP) to ribose 5-phosphate and uracil. Functions biologically in the cleavage direction, as part of a pseudouridine degradation pathway.</text>
</comment>
<feature type="binding site" evidence="6">
    <location>
        <begin position="124"/>
        <end position="126"/>
    </location>
    <ligand>
        <name>substrate</name>
    </ligand>
</feature>
<dbReference type="HAMAP" id="MF_01876">
    <property type="entry name" value="PsiMP_glycosidase"/>
    <property type="match status" value="1"/>
</dbReference>
<accession>A0A7C1FFT0</accession>
<dbReference type="EC" id="4.2.1.70" evidence="6"/>
<dbReference type="GO" id="GO:0004730">
    <property type="term" value="F:pseudouridylate synthase activity"/>
    <property type="evidence" value="ECO:0007669"/>
    <property type="project" value="UniProtKB-UniRule"/>
</dbReference>
<dbReference type="EMBL" id="DSMG01000090">
    <property type="protein sequence ID" value="HDX31657.1"/>
    <property type="molecule type" value="Genomic_DNA"/>
</dbReference>
<comment type="caution">
    <text evidence="7">The sequence shown here is derived from an EMBL/GenBank/DDBJ whole genome shotgun (WGS) entry which is preliminary data.</text>
</comment>